<organism evidence="3 4">
    <name type="scientific">Eilatimonas milleporae</name>
    <dbReference type="NCBI Taxonomy" id="911205"/>
    <lineage>
        <taxon>Bacteria</taxon>
        <taxon>Pseudomonadati</taxon>
        <taxon>Pseudomonadota</taxon>
        <taxon>Alphaproteobacteria</taxon>
        <taxon>Kordiimonadales</taxon>
        <taxon>Kordiimonadaceae</taxon>
        <taxon>Eilatimonas</taxon>
    </lineage>
</organism>
<evidence type="ECO:0000256" key="2">
    <source>
        <dbReference type="SAM" id="MobiDB-lite"/>
    </source>
</evidence>
<dbReference type="AlphaFoldDB" id="A0A3M0CVS5"/>
<dbReference type="InterPro" id="IPR005651">
    <property type="entry name" value="Trm112-like"/>
</dbReference>
<dbReference type="GO" id="GO:0005829">
    <property type="term" value="C:cytosol"/>
    <property type="evidence" value="ECO:0007669"/>
    <property type="project" value="TreeGrafter"/>
</dbReference>
<accession>A0A3M0CVS5</accession>
<dbReference type="PANTHER" id="PTHR33505:SF4">
    <property type="entry name" value="PROTEIN PREY, MITOCHONDRIAL"/>
    <property type="match status" value="1"/>
</dbReference>
<evidence type="ECO:0000313" key="4">
    <source>
        <dbReference type="Proteomes" id="UP000271227"/>
    </source>
</evidence>
<dbReference type="HAMAP" id="MF_01187">
    <property type="entry name" value="UPF0434"/>
    <property type="match status" value="1"/>
</dbReference>
<dbReference type="RefSeq" id="WP_121936876.1">
    <property type="nucleotide sequence ID" value="NZ_REFR01000002.1"/>
</dbReference>
<evidence type="ECO:0000256" key="1">
    <source>
        <dbReference type="HAMAP-Rule" id="MF_01187"/>
    </source>
</evidence>
<dbReference type="Gene3D" id="2.20.25.10">
    <property type="match status" value="1"/>
</dbReference>
<feature type="region of interest" description="Disordered" evidence="2">
    <location>
        <begin position="1"/>
        <end position="20"/>
    </location>
</feature>
<dbReference type="InParanoid" id="A0A3M0CVS5"/>
<dbReference type="FunCoup" id="A0A3M0CVS5">
    <property type="interactions" value="171"/>
</dbReference>
<sequence length="75" mass="8163">MRTTTDAATETGIPRKRGSTDPRLLEKLVCPLTHTTLSYDAGAQELISEKAGLAFPIRDGIPILLVDEARDLRAD</sequence>
<reference evidence="3 4" key="1">
    <citation type="submission" date="2018-10" db="EMBL/GenBank/DDBJ databases">
        <title>Genomic Encyclopedia of Archaeal and Bacterial Type Strains, Phase II (KMG-II): from individual species to whole genera.</title>
        <authorList>
            <person name="Goeker M."/>
        </authorList>
    </citation>
    <scope>NUCLEOTIDE SEQUENCE [LARGE SCALE GENOMIC DNA]</scope>
    <source>
        <strain evidence="3 4">DSM 25217</strain>
    </source>
</reference>
<dbReference type="PANTHER" id="PTHR33505">
    <property type="entry name" value="ZGC:162634"/>
    <property type="match status" value="1"/>
</dbReference>
<comment type="caution">
    <text evidence="3">The sequence shown here is derived from an EMBL/GenBank/DDBJ whole genome shotgun (WGS) entry which is preliminary data.</text>
</comment>
<dbReference type="SUPFAM" id="SSF158997">
    <property type="entry name" value="Trm112p-like"/>
    <property type="match status" value="1"/>
</dbReference>
<dbReference type="OrthoDB" id="9812205at2"/>
<name>A0A3M0CVS5_9PROT</name>
<dbReference type="Proteomes" id="UP000271227">
    <property type="component" value="Unassembled WGS sequence"/>
</dbReference>
<gene>
    <name evidence="3" type="ORF">BXY39_0082</name>
</gene>
<proteinExistence type="inferred from homology"/>
<evidence type="ECO:0000313" key="3">
    <source>
        <dbReference type="EMBL" id="RMB12660.1"/>
    </source>
</evidence>
<keyword evidence="4" id="KW-1185">Reference proteome</keyword>
<protein>
    <recommendedName>
        <fullName evidence="1">UPF0434 protein BXY39_0082</fullName>
    </recommendedName>
</protein>
<dbReference type="EMBL" id="REFR01000002">
    <property type="protein sequence ID" value="RMB12660.1"/>
    <property type="molecule type" value="Genomic_DNA"/>
</dbReference>
<comment type="similarity">
    <text evidence="1">Belongs to the UPF0434 family.</text>
</comment>
<dbReference type="Pfam" id="PF03966">
    <property type="entry name" value="Trm112p"/>
    <property type="match status" value="1"/>
</dbReference>